<dbReference type="eggNOG" id="COG1285">
    <property type="taxonomic scope" value="Bacteria"/>
</dbReference>
<keyword evidence="10" id="KW-1185">Reference proteome</keyword>
<dbReference type="InterPro" id="IPR003416">
    <property type="entry name" value="MgtC/SapB/SrpB/YhiD_fam"/>
</dbReference>
<accession>F4QNC2</accession>
<evidence type="ECO:0000313" key="10">
    <source>
        <dbReference type="Proteomes" id="UP000006512"/>
    </source>
</evidence>
<organism evidence="9 10">
    <name type="scientific">Asticcacaulis biprosthecium C19</name>
    <dbReference type="NCBI Taxonomy" id="715226"/>
    <lineage>
        <taxon>Bacteria</taxon>
        <taxon>Pseudomonadati</taxon>
        <taxon>Pseudomonadota</taxon>
        <taxon>Alphaproteobacteria</taxon>
        <taxon>Caulobacterales</taxon>
        <taxon>Caulobacteraceae</taxon>
        <taxon>Asticcacaulis</taxon>
    </lineage>
</organism>
<evidence type="ECO:0000256" key="7">
    <source>
        <dbReference type="RuleBase" id="RU365041"/>
    </source>
</evidence>
<dbReference type="PANTHER" id="PTHR33778">
    <property type="entry name" value="PROTEIN MGTC"/>
    <property type="match status" value="1"/>
</dbReference>
<dbReference type="Proteomes" id="UP000006512">
    <property type="component" value="Unassembled WGS sequence"/>
</dbReference>
<comment type="similarity">
    <text evidence="2 7">Belongs to the MgtC/SapB family.</text>
</comment>
<evidence type="ECO:0000256" key="1">
    <source>
        <dbReference type="ARBA" id="ARBA00004651"/>
    </source>
</evidence>
<comment type="subcellular location">
    <subcellularLocation>
        <location evidence="7">Cell inner membrane</location>
        <topology evidence="7">Multi-pass membrane protein</topology>
    </subcellularLocation>
    <subcellularLocation>
        <location evidence="1">Cell membrane</location>
        <topology evidence="1">Multi-pass membrane protein</topology>
    </subcellularLocation>
</comment>
<name>F4QNC2_9CAUL</name>
<evidence type="ECO:0000259" key="8">
    <source>
        <dbReference type="Pfam" id="PF02308"/>
    </source>
</evidence>
<dbReference type="AlphaFoldDB" id="F4QNC2"/>
<dbReference type="HOGENOM" id="CLU_079292_1_1_5"/>
<keyword evidence="6 7" id="KW-0472">Membrane</keyword>
<reference evidence="10" key="1">
    <citation type="submission" date="2011-03" db="EMBL/GenBank/DDBJ databases">
        <title>Draft genome sequence of Brevundimonas diminuta.</title>
        <authorList>
            <person name="Brown P.J.B."/>
            <person name="Buechlein A."/>
            <person name="Hemmerich C."/>
            <person name="Brun Y.V."/>
        </authorList>
    </citation>
    <scope>NUCLEOTIDE SEQUENCE [LARGE SCALE GENOMIC DNA]</scope>
    <source>
        <strain evidence="10">C19</strain>
    </source>
</reference>
<dbReference type="PANTHER" id="PTHR33778:SF1">
    <property type="entry name" value="MAGNESIUM TRANSPORTER YHID-RELATED"/>
    <property type="match status" value="1"/>
</dbReference>
<feature type="transmembrane region" description="Helical" evidence="7">
    <location>
        <begin position="31"/>
        <end position="52"/>
    </location>
</feature>
<dbReference type="PRINTS" id="PR01837">
    <property type="entry name" value="MGTCSAPBPROT"/>
</dbReference>
<protein>
    <recommendedName>
        <fullName evidence="7">Protein MgtC</fullName>
    </recommendedName>
</protein>
<evidence type="ECO:0000256" key="3">
    <source>
        <dbReference type="ARBA" id="ARBA00022475"/>
    </source>
</evidence>
<feature type="domain" description="MgtC/SapB/SrpB/YhiD N-terminal" evidence="8">
    <location>
        <begin position="2"/>
        <end position="105"/>
    </location>
</feature>
<sequence length="126" mass="12854">MGLVCLGAAMVAVTATHIPAITQDPDALSRVIQGVIQGVMAGIGFLGAGVLVKGQGRGSVKGMTTAAAIWVAAAIGMAAGLASWAVFLIGSALALLLIVALHPVEVWLENKAVKRDRGRDKDDEQP</sequence>
<dbReference type="EMBL" id="GL883078">
    <property type="protein sequence ID" value="EGF90830.1"/>
    <property type="molecule type" value="Genomic_DNA"/>
</dbReference>
<feature type="transmembrane region" description="Helical" evidence="7">
    <location>
        <begin position="88"/>
        <end position="108"/>
    </location>
</feature>
<proteinExistence type="inferred from homology"/>
<keyword evidence="3" id="KW-1003">Cell membrane</keyword>
<evidence type="ECO:0000313" key="9">
    <source>
        <dbReference type="EMBL" id="EGF90830.1"/>
    </source>
</evidence>
<gene>
    <name evidence="9" type="ORF">ABI_22410</name>
</gene>
<keyword evidence="7" id="KW-0997">Cell inner membrane</keyword>
<keyword evidence="5 7" id="KW-1133">Transmembrane helix</keyword>
<evidence type="ECO:0000256" key="2">
    <source>
        <dbReference type="ARBA" id="ARBA00009298"/>
    </source>
</evidence>
<dbReference type="Pfam" id="PF02308">
    <property type="entry name" value="MgtC"/>
    <property type="match status" value="1"/>
</dbReference>
<dbReference type="GO" id="GO:0005886">
    <property type="term" value="C:plasma membrane"/>
    <property type="evidence" value="ECO:0007669"/>
    <property type="project" value="UniProtKB-SubCell"/>
</dbReference>
<evidence type="ECO:0000256" key="4">
    <source>
        <dbReference type="ARBA" id="ARBA00022692"/>
    </source>
</evidence>
<dbReference type="STRING" id="715226.ABI_22410"/>
<evidence type="ECO:0000256" key="6">
    <source>
        <dbReference type="ARBA" id="ARBA00023136"/>
    </source>
</evidence>
<evidence type="ECO:0000256" key="5">
    <source>
        <dbReference type="ARBA" id="ARBA00022989"/>
    </source>
</evidence>
<dbReference type="InterPro" id="IPR049177">
    <property type="entry name" value="MgtC_SapB_SrpB_YhiD_N"/>
</dbReference>
<dbReference type="OrthoDB" id="9811198at2"/>
<feature type="transmembrane region" description="Helical" evidence="7">
    <location>
        <begin position="64"/>
        <end position="82"/>
    </location>
</feature>
<keyword evidence="4 7" id="KW-0812">Transmembrane</keyword>